<evidence type="ECO:0000313" key="3">
    <source>
        <dbReference type="EMBL" id="MEN2793332.1"/>
    </source>
</evidence>
<feature type="domain" description="Glycosyl transferase family 1" evidence="1">
    <location>
        <begin position="191"/>
        <end position="353"/>
    </location>
</feature>
<feature type="domain" description="Glycosyltransferase subfamily 4-like N-terminal" evidence="2">
    <location>
        <begin position="19"/>
        <end position="178"/>
    </location>
</feature>
<sequence>MTGKMSLGIVTASLSPEAGGMFEAVQAPANLLQQRGHNVSVYGIDDTELPAALDSWRVKRFRSFASKGPARLAYAPEMGKLLVTKRYDVLHLHGLWNYPSYAASRWNRERCGKLVISPHGMLDPWALRNGALKKRLAGWLYENANLRSAGALRALCSAEADAIAALGLKVPIAIIPNGVTLPDLDTLPPPSPKNRKTLLFLGRIHPKKGIADLIRAWTIAVKQLPALHDDWQLEIAGWDDGDHLPRLVTLARESGLANISFRGPLYGAAKDEALAGCDAFILPSRSEGMPMSVLEAWAYRKPVLMTAACNIPEGFAAGAAFPVEHEPKALAASLIELLDQSEALAEAGRRGRQLVEEQFTWDRITDQHAALFAWLTGRGSTPDFVVR</sequence>
<keyword evidence="3" id="KW-0808">Transferase</keyword>
<dbReference type="Pfam" id="PF00534">
    <property type="entry name" value="Glycos_transf_1"/>
    <property type="match status" value="1"/>
</dbReference>
<comment type="caution">
    <text evidence="3">The sequence shown here is derived from an EMBL/GenBank/DDBJ whole genome shotgun (WGS) entry which is preliminary data.</text>
</comment>
<dbReference type="EMBL" id="JBDIME010000044">
    <property type="protein sequence ID" value="MEN2793332.1"/>
    <property type="molecule type" value="Genomic_DNA"/>
</dbReference>
<dbReference type="RefSeq" id="WP_343888708.1">
    <property type="nucleotide sequence ID" value="NZ_BAAAEH010000011.1"/>
</dbReference>
<proteinExistence type="predicted"/>
<accession>A0ABU9YBZ2</accession>
<keyword evidence="3" id="KW-0328">Glycosyltransferase</keyword>
<reference evidence="3 4" key="1">
    <citation type="submission" date="2024-05" db="EMBL/GenBank/DDBJ databases">
        <authorList>
            <person name="Liu Q."/>
            <person name="Xin Y.-H."/>
        </authorList>
    </citation>
    <scope>NUCLEOTIDE SEQUENCE [LARGE SCALE GENOMIC DNA]</scope>
    <source>
        <strain evidence="3 4">CGMCC 1.10181</strain>
    </source>
</reference>
<dbReference type="InterPro" id="IPR001296">
    <property type="entry name" value="Glyco_trans_1"/>
</dbReference>
<evidence type="ECO:0000313" key="4">
    <source>
        <dbReference type="Proteomes" id="UP001419910"/>
    </source>
</evidence>
<dbReference type="PANTHER" id="PTHR12526:SF637">
    <property type="entry name" value="GLYCOSYLTRANSFERASE EPSF-RELATED"/>
    <property type="match status" value="1"/>
</dbReference>
<dbReference type="Pfam" id="PF13579">
    <property type="entry name" value="Glyco_trans_4_4"/>
    <property type="match status" value="1"/>
</dbReference>
<dbReference type="Proteomes" id="UP001419910">
    <property type="component" value="Unassembled WGS sequence"/>
</dbReference>
<evidence type="ECO:0000259" key="2">
    <source>
        <dbReference type="Pfam" id="PF13579"/>
    </source>
</evidence>
<dbReference type="EC" id="2.4.-.-" evidence="3"/>
<protein>
    <submittedName>
        <fullName evidence="3">Glycosyltransferase</fullName>
        <ecNumber evidence="3">2.4.-.-</ecNumber>
    </submittedName>
</protein>
<dbReference type="GO" id="GO:0016757">
    <property type="term" value="F:glycosyltransferase activity"/>
    <property type="evidence" value="ECO:0007669"/>
    <property type="project" value="UniProtKB-KW"/>
</dbReference>
<dbReference type="InterPro" id="IPR028098">
    <property type="entry name" value="Glyco_trans_4-like_N"/>
</dbReference>
<keyword evidence="4" id="KW-1185">Reference proteome</keyword>
<dbReference type="PANTHER" id="PTHR12526">
    <property type="entry name" value="GLYCOSYLTRANSFERASE"/>
    <property type="match status" value="1"/>
</dbReference>
<gene>
    <name evidence="3" type="ORF">ABC974_27175</name>
</gene>
<evidence type="ECO:0000259" key="1">
    <source>
        <dbReference type="Pfam" id="PF00534"/>
    </source>
</evidence>
<organism evidence="3 4">
    <name type="scientific">Sphingomonas oligophenolica</name>
    <dbReference type="NCBI Taxonomy" id="301154"/>
    <lineage>
        <taxon>Bacteria</taxon>
        <taxon>Pseudomonadati</taxon>
        <taxon>Pseudomonadota</taxon>
        <taxon>Alphaproteobacteria</taxon>
        <taxon>Sphingomonadales</taxon>
        <taxon>Sphingomonadaceae</taxon>
        <taxon>Sphingomonas</taxon>
    </lineage>
</organism>
<dbReference type="SUPFAM" id="SSF53756">
    <property type="entry name" value="UDP-Glycosyltransferase/glycogen phosphorylase"/>
    <property type="match status" value="1"/>
</dbReference>
<dbReference type="Gene3D" id="3.40.50.2000">
    <property type="entry name" value="Glycogen Phosphorylase B"/>
    <property type="match status" value="2"/>
</dbReference>
<name>A0ABU9YBZ2_9SPHN</name>